<dbReference type="GO" id="GO:0016740">
    <property type="term" value="F:transferase activity"/>
    <property type="evidence" value="ECO:0007669"/>
    <property type="project" value="UniProtKB-KW"/>
</dbReference>
<proteinExistence type="predicted"/>
<reference evidence="1 2" key="1">
    <citation type="submission" date="2020-10" db="EMBL/GenBank/DDBJ databases">
        <title>Complete genome sequence of Cupriavidus basilensis CCUG 49340T.</title>
        <authorList>
            <person name="Salva-Serra F."/>
            <person name="Donoso R.A."/>
            <person name="Cho K.H."/>
            <person name="Yoo J.A."/>
            <person name="Lee K."/>
            <person name="Yoon S.-H."/>
            <person name="Perez-Pantoja D."/>
            <person name="Moore E.R.B."/>
        </authorList>
    </citation>
    <scope>NUCLEOTIDE SEQUENCE [LARGE SCALE GENOMIC DNA]</scope>
    <source>
        <strain evidence="2">CCUG 49340</strain>
    </source>
</reference>
<dbReference type="PANTHER" id="PTHR12526">
    <property type="entry name" value="GLYCOSYLTRANSFERASE"/>
    <property type="match status" value="1"/>
</dbReference>
<organism evidence="1 2">
    <name type="scientific">Cupriavidus basilensis</name>
    <dbReference type="NCBI Taxonomy" id="68895"/>
    <lineage>
        <taxon>Bacteria</taxon>
        <taxon>Pseudomonadati</taxon>
        <taxon>Pseudomonadota</taxon>
        <taxon>Betaproteobacteria</taxon>
        <taxon>Burkholderiales</taxon>
        <taxon>Burkholderiaceae</taxon>
        <taxon>Cupriavidus</taxon>
    </lineage>
</organism>
<dbReference type="PANTHER" id="PTHR12526:SF637">
    <property type="entry name" value="GLYCOSYLTRANSFERASE EPSF-RELATED"/>
    <property type="match status" value="1"/>
</dbReference>
<dbReference type="RefSeq" id="WP_150988864.1">
    <property type="nucleotide sequence ID" value="NZ_CP062804.1"/>
</dbReference>
<evidence type="ECO:0000313" key="1">
    <source>
        <dbReference type="EMBL" id="QOT80684.1"/>
    </source>
</evidence>
<dbReference type="SUPFAM" id="SSF53756">
    <property type="entry name" value="UDP-Glycosyltransferase/glycogen phosphorylase"/>
    <property type="match status" value="1"/>
</dbReference>
<dbReference type="EMBL" id="CP062804">
    <property type="protein sequence ID" value="QOT80684.1"/>
    <property type="molecule type" value="Genomic_DNA"/>
</dbReference>
<dbReference type="GeneID" id="98404199"/>
<dbReference type="Pfam" id="PF13692">
    <property type="entry name" value="Glyco_trans_1_4"/>
    <property type="match status" value="1"/>
</dbReference>
<sequence length="450" mass="50917">MTPSYGAELIEDSICQRAIIRKLSLIDEFSRLDEGLYSDFGGPLKMACIFVGGIAPLEMYSKEREASKSALQNAAENFQNGFISGLVENNEEDIEVITAPFFSSWPSFHRSPYIRNAKSVDERGIKITGVGYVNFPIIKNIHKYINIRKALSLRLMDVGGGCEVIVYSLNLAYLAAVASMKKIGVPVKTGVIVTDLPQHPGDCGLMYRLYLKHIEKRLLSRFLNDIDFFVLLTEQMSTELKVDKRRCVIMEGLYDESRLMGGIADPKVRYGEKVVLYTGTLDHRYGIPRLVDAFKSISDRAVELWICGAGNSEDLVRQAAKDFPRIKFLGKKDRDEIALLQRHADLLINPRNNEGEYNRFSFPSKLMEYLASGTPTLIYKLDGIPKEYYEFLYTVEELKGETLAGAILRVLDIPETESKERALSGSDFIKNRKNARKQVGRVLDFMRDKN</sequence>
<gene>
    <name evidence="1" type="ORF">F7R26_024990</name>
</gene>
<accession>A0A643FQ61</accession>
<keyword evidence="1" id="KW-0808">Transferase</keyword>
<name>A0A643FQ61_9BURK</name>
<dbReference type="Proteomes" id="UP000397656">
    <property type="component" value="Chromosome 2"/>
</dbReference>
<protein>
    <submittedName>
        <fullName evidence="1">Glycosyltransferase</fullName>
    </submittedName>
</protein>
<evidence type="ECO:0000313" key="2">
    <source>
        <dbReference type="Proteomes" id="UP000397656"/>
    </source>
</evidence>
<dbReference type="Gene3D" id="3.40.50.2000">
    <property type="entry name" value="Glycogen Phosphorylase B"/>
    <property type="match status" value="1"/>
</dbReference>
<dbReference type="AlphaFoldDB" id="A0A643FQ61"/>